<dbReference type="AlphaFoldDB" id="A0A6J4N5F4"/>
<protein>
    <submittedName>
        <fullName evidence="2">Uncharacterized protein</fullName>
    </submittedName>
</protein>
<feature type="compositionally biased region" description="Low complexity" evidence="1">
    <location>
        <begin position="50"/>
        <end position="63"/>
    </location>
</feature>
<feature type="compositionally biased region" description="Low complexity" evidence="1">
    <location>
        <begin position="137"/>
        <end position="155"/>
    </location>
</feature>
<organism evidence="2">
    <name type="scientific">uncultured Nocardioides sp</name>
    <dbReference type="NCBI Taxonomy" id="198441"/>
    <lineage>
        <taxon>Bacteria</taxon>
        <taxon>Bacillati</taxon>
        <taxon>Actinomycetota</taxon>
        <taxon>Actinomycetes</taxon>
        <taxon>Propionibacteriales</taxon>
        <taxon>Nocardioidaceae</taxon>
        <taxon>Nocardioides</taxon>
        <taxon>environmental samples</taxon>
    </lineage>
</organism>
<feature type="region of interest" description="Disordered" evidence="1">
    <location>
        <begin position="30"/>
        <end position="199"/>
    </location>
</feature>
<feature type="compositionally biased region" description="Basic and acidic residues" evidence="1">
    <location>
        <begin position="115"/>
        <end position="136"/>
    </location>
</feature>
<proteinExistence type="predicted"/>
<gene>
    <name evidence="2" type="ORF">AVDCRST_MAG60-655</name>
</gene>
<evidence type="ECO:0000313" key="2">
    <source>
        <dbReference type="EMBL" id="CAA9378042.1"/>
    </source>
</evidence>
<sequence length="199" mass="21270">ERGPLLLRRSGGAVHPRVLHGGGLGALLRAGQRSGCLQPRSPRPRDGRAAARAPGARAGSVPRPRLRVRTHRARDRPRRTPRDRDRRRRQRACSASCQREREGDGARVALRGRAARADPERHDVRRDLVQPPHPDRQGGAARAAAHVAAEAATGRADGDGGGQVPRRRLAPTVAGRSGLAHDAPRQPQGVPGAGDAPRV</sequence>
<feature type="region of interest" description="Disordered" evidence="1">
    <location>
        <begin position="1"/>
        <end position="20"/>
    </location>
</feature>
<feature type="compositionally biased region" description="Basic residues" evidence="1">
    <location>
        <begin position="64"/>
        <end position="77"/>
    </location>
</feature>
<accession>A0A6J4N5F4</accession>
<dbReference type="EMBL" id="CADCUN010000071">
    <property type="protein sequence ID" value="CAA9378042.1"/>
    <property type="molecule type" value="Genomic_DNA"/>
</dbReference>
<evidence type="ECO:0000256" key="1">
    <source>
        <dbReference type="SAM" id="MobiDB-lite"/>
    </source>
</evidence>
<feature type="non-terminal residue" evidence="2">
    <location>
        <position position="1"/>
    </location>
</feature>
<name>A0A6J4N5F4_9ACTN</name>
<feature type="non-terminal residue" evidence="2">
    <location>
        <position position="199"/>
    </location>
</feature>
<reference evidence="2" key="1">
    <citation type="submission" date="2020-02" db="EMBL/GenBank/DDBJ databases">
        <authorList>
            <person name="Meier V. D."/>
        </authorList>
    </citation>
    <scope>NUCLEOTIDE SEQUENCE</scope>
    <source>
        <strain evidence="2">AVDCRST_MAG60</strain>
    </source>
</reference>